<dbReference type="PROSITE" id="PS51186">
    <property type="entry name" value="GNAT"/>
    <property type="match status" value="1"/>
</dbReference>
<dbReference type="GO" id="GO:0008999">
    <property type="term" value="F:protein-N-terminal-alanine acetyltransferase activity"/>
    <property type="evidence" value="ECO:0007669"/>
    <property type="project" value="TreeGrafter"/>
</dbReference>
<proteinExistence type="inferred from homology"/>
<evidence type="ECO:0000256" key="1">
    <source>
        <dbReference type="ARBA" id="ARBA00022679"/>
    </source>
</evidence>
<dbReference type="PANTHER" id="PTHR43792:SF8">
    <property type="entry name" value="[RIBOSOMAL PROTEIN US5]-ALANINE N-ACETYLTRANSFERASE"/>
    <property type="match status" value="1"/>
</dbReference>
<keyword evidence="1" id="KW-0808">Transferase</keyword>
<protein>
    <submittedName>
        <fullName evidence="5">GNAT family N-acetyltransferase</fullName>
    </submittedName>
</protein>
<keyword evidence="2" id="KW-0012">Acyltransferase</keyword>
<dbReference type="Pfam" id="PF13302">
    <property type="entry name" value="Acetyltransf_3"/>
    <property type="match status" value="1"/>
</dbReference>
<comment type="similarity">
    <text evidence="3">Belongs to the acetyltransferase family. RimJ subfamily.</text>
</comment>
<dbReference type="Proteomes" id="UP000320012">
    <property type="component" value="Unassembled WGS sequence"/>
</dbReference>
<dbReference type="PANTHER" id="PTHR43792">
    <property type="entry name" value="GNAT FAMILY, PUTATIVE (AFU_ORTHOLOGUE AFUA_3G00765)-RELATED-RELATED"/>
    <property type="match status" value="1"/>
</dbReference>
<dbReference type="EMBL" id="VNHC01000002">
    <property type="protein sequence ID" value="TVV28517.1"/>
    <property type="molecule type" value="Genomic_DNA"/>
</dbReference>
<dbReference type="RefSeq" id="WP_063083884.1">
    <property type="nucleotide sequence ID" value="NZ_CP058237.1"/>
</dbReference>
<evidence type="ECO:0000313" key="6">
    <source>
        <dbReference type="Proteomes" id="UP000320012"/>
    </source>
</evidence>
<name>A0A9Q8JJH9_9LACO</name>
<dbReference type="SUPFAM" id="SSF55729">
    <property type="entry name" value="Acyl-CoA N-acyltransferases (Nat)"/>
    <property type="match status" value="1"/>
</dbReference>
<evidence type="ECO:0000313" key="5">
    <source>
        <dbReference type="EMBL" id="TVV28517.1"/>
    </source>
</evidence>
<sequence length="187" mass="21191">MGLMEKLANLESFESSRIFFRHATEQDAADMFELFHNPEVLKWIHAPMPASIEDTLENTIRGYHMSNPLGKYVMVQKSSDKVIGSFDIRPVEKQNLAEIGYALNKDYWGKGIMTESLIAGIKIGFETLGLNRIQSDHAPENIGSGRVMEKAGMQYEGTLRQFERLPNGQYVDSKIYSILSSDYFATK</sequence>
<dbReference type="InterPro" id="IPR051531">
    <property type="entry name" value="N-acetyltransferase"/>
</dbReference>
<dbReference type="InterPro" id="IPR016181">
    <property type="entry name" value="Acyl_CoA_acyltransferase"/>
</dbReference>
<dbReference type="AlphaFoldDB" id="A0A9Q8JJH9"/>
<accession>A0A9Q8JJH9</accession>
<evidence type="ECO:0000256" key="3">
    <source>
        <dbReference type="ARBA" id="ARBA00038502"/>
    </source>
</evidence>
<evidence type="ECO:0000256" key="2">
    <source>
        <dbReference type="ARBA" id="ARBA00023315"/>
    </source>
</evidence>
<reference evidence="5 6" key="1">
    <citation type="submission" date="2019-07" db="EMBL/GenBank/DDBJ databases">
        <title>Genome sequence of Weissella cibaria GK1.</title>
        <authorList>
            <person name="Choi H.-J."/>
        </authorList>
    </citation>
    <scope>NUCLEOTIDE SEQUENCE [LARGE SCALE GENOMIC DNA]</scope>
    <source>
        <strain evidence="5 6">GK1</strain>
    </source>
</reference>
<organism evidence="5 6">
    <name type="scientific">Weissella cibaria</name>
    <dbReference type="NCBI Taxonomy" id="137591"/>
    <lineage>
        <taxon>Bacteria</taxon>
        <taxon>Bacillati</taxon>
        <taxon>Bacillota</taxon>
        <taxon>Bacilli</taxon>
        <taxon>Lactobacillales</taxon>
        <taxon>Lactobacillaceae</taxon>
        <taxon>Weissella</taxon>
    </lineage>
</organism>
<dbReference type="Gene3D" id="3.40.630.30">
    <property type="match status" value="1"/>
</dbReference>
<gene>
    <name evidence="5" type="ORF">FO435_11825</name>
</gene>
<dbReference type="GO" id="GO:0005737">
    <property type="term" value="C:cytoplasm"/>
    <property type="evidence" value="ECO:0007669"/>
    <property type="project" value="TreeGrafter"/>
</dbReference>
<evidence type="ECO:0000259" key="4">
    <source>
        <dbReference type="PROSITE" id="PS51186"/>
    </source>
</evidence>
<dbReference type="InterPro" id="IPR000182">
    <property type="entry name" value="GNAT_dom"/>
</dbReference>
<comment type="caution">
    <text evidence="5">The sequence shown here is derived from an EMBL/GenBank/DDBJ whole genome shotgun (WGS) entry which is preliminary data.</text>
</comment>
<feature type="domain" description="N-acetyltransferase" evidence="4">
    <location>
        <begin position="18"/>
        <end position="172"/>
    </location>
</feature>